<evidence type="ECO:0000313" key="2">
    <source>
        <dbReference type="EMBL" id="KIJ63551.1"/>
    </source>
</evidence>
<feature type="compositionally biased region" description="Polar residues" evidence="1">
    <location>
        <begin position="50"/>
        <end position="59"/>
    </location>
</feature>
<accession>A0A0C9WE25</accession>
<feature type="compositionally biased region" description="Basic and acidic residues" evidence="1">
    <location>
        <begin position="1"/>
        <end position="10"/>
    </location>
</feature>
<evidence type="ECO:0000313" key="3">
    <source>
        <dbReference type="Proteomes" id="UP000053820"/>
    </source>
</evidence>
<keyword evidence="3" id="KW-1185">Reference proteome</keyword>
<organism evidence="2 3">
    <name type="scientific">Hydnomerulius pinastri MD-312</name>
    <dbReference type="NCBI Taxonomy" id="994086"/>
    <lineage>
        <taxon>Eukaryota</taxon>
        <taxon>Fungi</taxon>
        <taxon>Dikarya</taxon>
        <taxon>Basidiomycota</taxon>
        <taxon>Agaricomycotina</taxon>
        <taxon>Agaricomycetes</taxon>
        <taxon>Agaricomycetidae</taxon>
        <taxon>Boletales</taxon>
        <taxon>Boletales incertae sedis</taxon>
        <taxon>Leucogyrophana</taxon>
    </lineage>
</organism>
<dbReference type="HOGENOM" id="CLU_026023_0_0_1"/>
<evidence type="ECO:0000256" key="1">
    <source>
        <dbReference type="SAM" id="MobiDB-lite"/>
    </source>
</evidence>
<dbReference type="AlphaFoldDB" id="A0A0C9WE25"/>
<dbReference type="OrthoDB" id="2959034at2759"/>
<proteinExistence type="predicted"/>
<sequence>MVVLDKYHDVEDAEPTITDAPPSYEAITSGQSSTRPTLADEKSPHPGQPSFASSSNLQASAIPRPKPSQAASPSWLSVFSFPSSRTSKQVRQTVLSLVRDLVINPQSPDILDSCADACKTHSLDFASLLQEPSIEDHSAIYWAIVNRREALLPGLLTHAVPLTLASVSDIRLACLATSNQQLFQALRCRREPFTQQKASLSTSSGADALVLGSMPADDISIREVDGQGAFVADMQISMWQKRMRISGRVSVEFIARGRIWSLTFFSAPSTGSSIASKAVGTWQVALCLLEHSPPTFIDSRLVVDIPPPPSTTRPSEVNDLISLSPPLSETSGGPPARYPPPPDNPPTSKSKSKSKAPPTIEVRLKSAYRLAYRSSSLFLTALDAAFSSHKDSWVPPRIDQWSEEGVLYTNAIVVPLGEGAGAELMYDNTAFIAADGTLHARLEVRLGKPEATECIIC</sequence>
<gene>
    <name evidence="2" type="ORF">HYDPIDRAFT_168375</name>
</gene>
<feature type="compositionally biased region" description="Pro residues" evidence="1">
    <location>
        <begin position="336"/>
        <end position="345"/>
    </location>
</feature>
<dbReference type="Proteomes" id="UP000053820">
    <property type="component" value="Unassembled WGS sequence"/>
</dbReference>
<dbReference type="EMBL" id="KN839850">
    <property type="protein sequence ID" value="KIJ63551.1"/>
    <property type="molecule type" value="Genomic_DNA"/>
</dbReference>
<feature type="region of interest" description="Disordered" evidence="1">
    <location>
        <begin position="1"/>
        <end position="71"/>
    </location>
</feature>
<feature type="region of interest" description="Disordered" evidence="1">
    <location>
        <begin position="307"/>
        <end position="358"/>
    </location>
</feature>
<reference evidence="2 3" key="1">
    <citation type="submission" date="2014-04" db="EMBL/GenBank/DDBJ databases">
        <title>Evolutionary Origins and Diversification of the Mycorrhizal Mutualists.</title>
        <authorList>
            <consortium name="DOE Joint Genome Institute"/>
            <consortium name="Mycorrhizal Genomics Consortium"/>
            <person name="Kohler A."/>
            <person name="Kuo A."/>
            <person name="Nagy L.G."/>
            <person name="Floudas D."/>
            <person name="Copeland A."/>
            <person name="Barry K.W."/>
            <person name="Cichocki N."/>
            <person name="Veneault-Fourrey C."/>
            <person name="LaButti K."/>
            <person name="Lindquist E.A."/>
            <person name="Lipzen A."/>
            <person name="Lundell T."/>
            <person name="Morin E."/>
            <person name="Murat C."/>
            <person name="Riley R."/>
            <person name="Ohm R."/>
            <person name="Sun H."/>
            <person name="Tunlid A."/>
            <person name="Henrissat B."/>
            <person name="Grigoriev I.V."/>
            <person name="Hibbett D.S."/>
            <person name="Martin F."/>
        </authorList>
    </citation>
    <scope>NUCLEOTIDE SEQUENCE [LARGE SCALE GENOMIC DNA]</scope>
    <source>
        <strain evidence="2 3">MD-312</strain>
    </source>
</reference>
<protein>
    <submittedName>
        <fullName evidence="2">Uncharacterized protein</fullName>
    </submittedName>
</protein>
<feature type="compositionally biased region" description="Polar residues" evidence="1">
    <location>
        <begin position="26"/>
        <end position="36"/>
    </location>
</feature>
<name>A0A0C9WE25_9AGAM</name>